<comment type="caution">
    <text evidence="2">The sequence shown here is derived from an EMBL/GenBank/DDBJ whole genome shotgun (WGS) entry which is preliminary data.</text>
</comment>
<gene>
    <name evidence="2" type="ORF">GCM10011506_07260</name>
</gene>
<organism evidence="2 3">
    <name type="scientific">Marivirga lumbricoides</name>
    <dbReference type="NCBI Taxonomy" id="1046115"/>
    <lineage>
        <taxon>Bacteria</taxon>
        <taxon>Pseudomonadati</taxon>
        <taxon>Bacteroidota</taxon>
        <taxon>Cytophagia</taxon>
        <taxon>Cytophagales</taxon>
        <taxon>Marivirgaceae</taxon>
        <taxon>Marivirga</taxon>
    </lineage>
</organism>
<evidence type="ECO:0000256" key="1">
    <source>
        <dbReference type="ARBA" id="ARBA00034120"/>
    </source>
</evidence>
<keyword evidence="3" id="KW-1185">Reference proteome</keyword>
<comment type="similarity">
    <text evidence="1">Belongs to the bacterial reverse transcriptase family.</text>
</comment>
<name>A0ABQ1LHQ8_9BACT</name>
<reference evidence="3" key="1">
    <citation type="journal article" date="2019" name="Int. J. Syst. Evol. Microbiol.">
        <title>The Global Catalogue of Microorganisms (GCM) 10K type strain sequencing project: providing services to taxonomists for standard genome sequencing and annotation.</title>
        <authorList>
            <consortium name="The Broad Institute Genomics Platform"/>
            <consortium name="The Broad Institute Genome Sequencing Center for Infectious Disease"/>
            <person name="Wu L."/>
            <person name="Ma J."/>
        </authorList>
    </citation>
    <scope>NUCLEOTIDE SEQUENCE [LARGE SCALE GENOMIC DNA]</scope>
    <source>
        <strain evidence="3">CGMCC 1.10832</strain>
    </source>
</reference>
<sequence>MRSNKGSAGVDSVSMAEFDANRVKHLYKLWNRMASGSYFPPPVKEVEIPKKDGKVRKLGVPTISDRIGQMVVKEYIEPRLEKIFSTNSYGYRPNKNAHQALESVRKNCWKTDWVIDLNSKAELLLISVQLLTLNSEDKIVESVPNRR</sequence>
<protein>
    <recommendedName>
        <fullName evidence="4">Reverse transcriptase domain-containing protein</fullName>
    </recommendedName>
</protein>
<dbReference type="PANTHER" id="PTHR34047">
    <property type="entry name" value="NUCLEAR INTRON MATURASE 1, MITOCHONDRIAL-RELATED"/>
    <property type="match status" value="1"/>
</dbReference>
<accession>A0ABQ1LHQ8</accession>
<dbReference type="Proteomes" id="UP000636010">
    <property type="component" value="Unassembled WGS sequence"/>
</dbReference>
<dbReference type="EMBL" id="BMEC01000002">
    <property type="protein sequence ID" value="GGC24516.1"/>
    <property type="molecule type" value="Genomic_DNA"/>
</dbReference>
<proteinExistence type="inferred from homology"/>
<dbReference type="PANTHER" id="PTHR34047:SF3">
    <property type="entry name" value="BLR2052 PROTEIN"/>
    <property type="match status" value="1"/>
</dbReference>
<dbReference type="SUPFAM" id="SSF56672">
    <property type="entry name" value="DNA/RNA polymerases"/>
    <property type="match status" value="1"/>
</dbReference>
<evidence type="ECO:0000313" key="2">
    <source>
        <dbReference type="EMBL" id="GGC24516.1"/>
    </source>
</evidence>
<dbReference type="CDD" id="cd01651">
    <property type="entry name" value="RT_G2_intron"/>
    <property type="match status" value="1"/>
</dbReference>
<evidence type="ECO:0000313" key="3">
    <source>
        <dbReference type="Proteomes" id="UP000636010"/>
    </source>
</evidence>
<evidence type="ECO:0008006" key="4">
    <source>
        <dbReference type="Google" id="ProtNLM"/>
    </source>
</evidence>
<dbReference type="RefSeq" id="WP_229712491.1">
    <property type="nucleotide sequence ID" value="NZ_BAABHU010000002.1"/>
</dbReference>
<dbReference type="InterPro" id="IPR043502">
    <property type="entry name" value="DNA/RNA_pol_sf"/>
</dbReference>
<dbReference type="InterPro" id="IPR051083">
    <property type="entry name" value="GrpII_Intron_Splice-Mob/Def"/>
</dbReference>